<dbReference type="GO" id="GO:0016887">
    <property type="term" value="F:ATP hydrolysis activity"/>
    <property type="evidence" value="ECO:0007669"/>
    <property type="project" value="InterPro"/>
</dbReference>
<evidence type="ECO:0000256" key="7">
    <source>
        <dbReference type="SAM" id="MobiDB-lite"/>
    </source>
</evidence>
<keyword evidence="6 8" id="KW-0472">Membrane</keyword>
<evidence type="ECO:0000256" key="2">
    <source>
        <dbReference type="ARBA" id="ARBA00022692"/>
    </source>
</evidence>
<keyword evidence="3" id="KW-0547">Nucleotide-binding</keyword>
<reference evidence="12" key="1">
    <citation type="submission" date="2016-06" db="EMBL/GenBank/DDBJ databases">
        <authorList>
            <person name="Varghese N."/>
        </authorList>
    </citation>
    <scope>NUCLEOTIDE SEQUENCE [LARGE SCALE GENOMIC DNA]</scope>
    <source>
        <strain evidence="12">DSM 46123</strain>
    </source>
</reference>
<proteinExistence type="predicted"/>
<organism evidence="11 12">
    <name type="scientific">Micromonospora inyonensis</name>
    <dbReference type="NCBI Taxonomy" id="47866"/>
    <lineage>
        <taxon>Bacteria</taxon>
        <taxon>Bacillati</taxon>
        <taxon>Actinomycetota</taxon>
        <taxon>Actinomycetes</taxon>
        <taxon>Micromonosporales</taxon>
        <taxon>Micromonosporaceae</taxon>
        <taxon>Micromonospora</taxon>
    </lineage>
</organism>
<dbReference type="PANTHER" id="PTHR43394:SF1">
    <property type="entry name" value="ATP-BINDING CASSETTE SUB-FAMILY B MEMBER 10, MITOCHONDRIAL"/>
    <property type="match status" value="1"/>
</dbReference>
<evidence type="ECO:0000256" key="5">
    <source>
        <dbReference type="ARBA" id="ARBA00022989"/>
    </source>
</evidence>
<accession>A0A1C6RJW5</accession>
<keyword evidence="4 11" id="KW-0067">ATP-binding</keyword>
<evidence type="ECO:0000256" key="8">
    <source>
        <dbReference type="SAM" id="Phobius"/>
    </source>
</evidence>
<dbReference type="SUPFAM" id="SSF52540">
    <property type="entry name" value="P-loop containing nucleoside triphosphate hydrolases"/>
    <property type="match status" value="1"/>
</dbReference>
<evidence type="ECO:0000313" key="11">
    <source>
        <dbReference type="EMBL" id="SCL17458.1"/>
    </source>
</evidence>
<dbReference type="EMBL" id="FMHU01000001">
    <property type="protein sequence ID" value="SCL17458.1"/>
    <property type="molecule type" value="Genomic_DNA"/>
</dbReference>
<comment type="subcellular location">
    <subcellularLocation>
        <location evidence="1">Cell membrane</location>
        <topology evidence="1">Multi-pass membrane protein</topology>
    </subcellularLocation>
</comment>
<keyword evidence="12" id="KW-1185">Reference proteome</keyword>
<evidence type="ECO:0000256" key="1">
    <source>
        <dbReference type="ARBA" id="ARBA00004651"/>
    </source>
</evidence>
<dbReference type="PROSITE" id="PS50929">
    <property type="entry name" value="ABC_TM1F"/>
    <property type="match status" value="1"/>
</dbReference>
<dbReference type="RefSeq" id="WP_425413588.1">
    <property type="nucleotide sequence ID" value="NZ_FMHU01000001.1"/>
</dbReference>
<gene>
    <name evidence="11" type="ORF">GA0074694_2011</name>
</gene>
<evidence type="ECO:0000259" key="9">
    <source>
        <dbReference type="PROSITE" id="PS50893"/>
    </source>
</evidence>
<feature type="domain" description="ABC transporter" evidence="9">
    <location>
        <begin position="400"/>
        <end position="638"/>
    </location>
</feature>
<dbReference type="GO" id="GO:0005524">
    <property type="term" value="F:ATP binding"/>
    <property type="evidence" value="ECO:0007669"/>
    <property type="project" value="UniProtKB-KW"/>
</dbReference>
<dbReference type="Gene3D" id="3.40.50.300">
    <property type="entry name" value="P-loop containing nucleotide triphosphate hydrolases"/>
    <property type="match status" value="1"/>
</dbReference>
<dbReference type="Gene3D" id="1.20.1560.10">
    <property type="entry name" value="ABC transporter type 1, transmembrane domain"/>
    <property type="match status" value="1"/>
</dbReference>
<feature type="transmembrane region" description="Helical" evidence="8">
    <location>
        <begin position="115"/>
        <end position="140"/>
    </location>
</feature>
<dbReference type="InterPro" id="IPR036640">
    <property type="entry name" value="ABC1_TM_sf"/>
</dbReference>
<feature type="domain" description="ABC transmembrane type-1" evidence="10">
    <location>
        <begin position="77"/>
        <end position="363"/>
    </location>
</feature>
<dbReference type="Proteomes" id="UP000198906">
    <property type="component" value="Unassembled WGS sequence"/>
</dbReference>
<name>A0A1C6RJW5_9ACTN</name>
<dbReference type="InterPro" id="IPR027417">
    <property type="entry name" value="P-loop_NTPase"/>
</dbReference>
<feature type="region of interest" description="Disordered" evidence="7">
    <location>
        <begin position="644"/>
        <end position="666"/>
    </location>
</feature>
<dbReference type="AlphaFoldDB" id="A0A1C6RJW5"/>
<evidence type="ECO:0000256" key="6">
    <source>
        <dbReference type="ARBA" id="ARBA00023136"/>
    </source>
</evidence>
<dbReference type="Pfam" id="PF00005">
    <property type="entry name" value="ABC_tran"/>
    <property type="match status" value="1"/>
</dbReference>
<dbReference type="SUPFAM" id="SSF90123">
    <property type="entry name" value="ABC transporter transmembrane region"/>
    <property type="match status" value="1"/>
</dbReference>
<dbReference type="GO" id="GO:0015421">
    <property type="term" value="F:ABC-type oligopeptide transporter activity"/>
    <property type="evidence" value="ECO:0007669"/>
    <property type="project" value="TreeGrafter"/>
</dbReference>
<evidence type="ECO:0000256" key="3">
    <source>
        <dbReference type="ARBA" id="ARBA00022741"/>
    </source>
</evidence>
<dbReference type="PANTHER" id="PTHR43394">
    <property type="entry name" value="ATP-DEPENDENT PERMEASE MDL1, MITOCHONDRIAL"/>
    <property type="match status" value="1"/>
</dbReference>
<feature type="transmembrane region" description="Helical" evidence="8">
    <location>
        <begin position="75"/>
        <end position="95"/>
    </location>
</feature>
<feature type="region of interest" description="Disordered" evidence="7">
    <location>
        <begin position="1"/>
        <end position="24"/>
    </location>
</feature>
<keyword evidence="2 8" id="KW-0812">Transmembrane</keyword>
<dbReference type="PROSITE" id="PS50893">
    <property type="entry name" value="ABC_TRANSPORTER_2"/>
    <property type="match status" value="1"/>
</dbReference>
<dbReference type="InterPro" id="IPR011527">
    <property type="entry name" value="ABC1_TM_dom"/>
</dbReference>
<evidence type="ECO:0000313" key="12">
    <source>
        <dbReference type="Proteomes" id="UP000198906"/>
    </source>
</evidence>
<evidence type="ECO:0000259" key="10">
    <source>
        <dbReference type="PROSITE" id="PS50929"/>
    </source>
</evidence>
<dbReference type="InterPro" id="IPR003439">
    <property type="entry name" value="ABC_transporter-like_ATP-bd"/>
</dbReference>
<keyword evidence="5 8" id="KW-1133">Transmembrane helix</keyword>
<protein>
    <submittedName>
        <fullName evidence="11">ATP-binding cassette, subfamily B</fullName>
    </submittedName>
</protein>
<dbReference type="STRING" id="47866.GA0074694_2011"/>
<sequence>MTGSAVESARPAGGDDPGRLGRASGESVLPELRAMWWETGVRARAEAGLFAVLAELPRLVAEAVRVSWRADCFRTSVVAVATVGGGVMSAFGLLATQRVLVELFAGGPTADRVVAALPALLALAAVTAVRAGMGIATGYAQNGLTPRVSRAVERRLFEVTTAVRLDAFDADAFADEMERASRGSDSVISLVRASMNLFAGLAGLLAVAVAVLVIHPLLLLALLMATLPKAWATLRAGHLRYQTYTAGSVRRRRQWLLHRLMAERDSAPELRSYGLRRFLLDQYDRVMRVETDIQLDLARRVTTMTSVGAVVGGLATGVVYALLGFLLVEGQIPLAAAATCVVAVQSAQRSLSTVTYQVDEVYSDGQHVGDYTGFLARAADHLPETGGDRATPEPLREIAVRGVTLRYPDRDTPAVDDVTLTVRAGQAVAFVGENGSGKSTLAAMIAMLRSPSAGVIEWNGRPLAEWDADGLRARIAVVTQEYHKWPFTAATNIALGDVDTEARQDRIEAAAARAVADDMIRDLPYGYETLLDRTFAHGQDLSGGQWQRITAARGFLRDADLLIMDEPSSALDPRAEDALFQAIRDRQGRATTILITHRLANVRHADRIFVLHHGRLVEAGSHTELTAAGGRYAELFALQAAGYDPEGGPDASRPAVAPGRHGLTDT</sequence>
<dbReference type="SMART" id="SM00382">
    <property type="entry name" value="AAA"/>
    <property type="match status" value="1"/>
</dbReference>
<feature type="transmembrane region" description="Helical" evidence="8">
    <location>
        <begin position="197"/>
        <end position="225"/>
    </location>
</feature>
<evidence type="ECO:0000256" key="4">
    <source>
        <dbReference type="ARBA" id="ARBA00022840"/>
    </source>
</evidence>
<dbReference type="InterPro" id="IPR003593">
    <property type="entry name" value="AAA+_ATPase"/>
</dbReference>
<dbReference type="GO" id="GO:0005886">
    <property type="term" value="C:plasma membrane"/>
    <property type="evidence" value="ECO:0007669"/>
    <property type="project" value="UniProtKB-SubCell"/>
</dbReference>
<dbReference type="InterPro" id="IPR039421">
    <property type="entry name" value="Type_1_exporter"/>
</dbReference>